<dbReference type="EMBL" id="LR796583">
    <property type="protein sequence ID" value="CAB4152312.1"/>
    <property type="molecule type" value="Genomic_DNA"/>
</dbReference>
<protein>
    <submittedName>
        <fullName evidence="1">Uncharacterized protein</fullName>
    </submittedName>
</protein>
<proteinExistence type="predicted"/>
<name>A0A6J5N0Z6_9CAUD</name>
<reference evidence="1" key="1">
    <citation type="submission" date="2020-04" db="EMBL/GenBank/DDBJ databases">
        <authorList>
            <person name="Chiriac C."/>
            <person name="Salcher M."/>
            <person name="Ghai R."/>
            <person name="Kavagutti S V."/>
        </authorList>
    </citation>
    <scope>NUCLEOTIDE SEQUENCE</scope>
</reference>
<sequence>MNTDRELMQQAKVALEYHTEQTRPIELTQKTITALRERLAQPEQEPVKHAVIAGALFDFMGWLTSRKERIVLSSADNASPAVEAITKFAKMRSLSLDDAKVQDWQDMARGSNAP</sequence>
<organism evidence="1">
    <name type="scientific">uncultured Caudovirales phage</name>
    <dbReference type="NCBI Taxonomy" id="2100421"/>
    <lineage>
        <taxon>Viruses</taxon>
        <taxon>Duplodnaviria</taxon>
        <taxon>Heunggongvirae</taxon>
        <taxon>Uroviricota</taxon>
        <taxon>Caudoviricetes</taxon>
        <taxon>Peduoviridae</taxon>
        <taxon>Maltschvirus</taxon>
        <taxon>Maltschvirus maltsch</taxon>
    </lineage>
</organism>
<gene>
    <name evidence="1" type="ORF">UFOVP608_9</name>
</gene>
<accession>A0A6J5N0Z6</accession>
<evidence type="ECO:0000313" key="1">
    <source>
        <dbReference type="EMBL" id="CAB4152312.1"/>
    </source>
</evidence>